<evidence type="ECO:0000313" key="1">
    <source>
        <dbReference type="EMBL" id="CAA6803833.1"/>
    </source>
</evidence>
<organism evidence="1">
    <name type="scientific">uncultured Thiotrichaceae bacterium</name>
    <dbReference type="NCBI Taxonomy" id="298394"/>
    <lineage>
        <taxon>Bacteria</taxon>
        <taxon>Pseudomonadati</taxon>
        <taxon>Pseudomonadota</taxon>
        <taxon>Gammaproteobacteria</taxon>
        <taxon>Thiotrichales</taxon>
        <taxon>Thiotrichaceae</taxon>
        <taxon>environmental samples</taxon>
    </lineage>
</organism>
<dbReference type="InterPro" id="IPR045397">
    <property type="entry name" value="TumE-like"/>
</dbReference>
<gene>
    <name evidence="1" type="ORF">HELGO_WM30482</name>
</gene>
<dbReference type="EMBL" id="CACVAV010000066">
    <property type="protein sequence ID" value="CAA6803833.1"/>
    <property type="molecule type" value="Genomic_DNA"/>
</dbReference>
<reference evidence="1" key="1">
    <citation type="submission" date="2020-01" db="EMBL/GenBank/DDBJ databases">
        <authorList>
            <person name="Meier V. D."/>
            <person name="Meier V D."/>
        </authorList>
    </citation>
    <scope>NUCLEOTIDE SEQUENCE</scope>
    <source>
        <strain evidence="1">HLG_WM_MAG_08</strain>
    </source>
</reference>
<protein>
    <submittedName>
        <fullName evidence="1">Uncharacterized protein</fullName>
    </submittedName>
</protein>
<dbReference type="AlphaFoldDB" id="A0A6S6S7S5"/>
<dbReference type="Pfam" id="PF20126">
    <property type="entry name" value="TumE"/>
    <property type="match status" value="1"/>
</dbReference>
<name>A0A6S6S7S5_9GAMM</name>
<proteinExistence type="predicted"/>
<sequence length="97" mass="11484">MSKAKLIVSRKTRYDDGAIREMVVWELPEPVLGSEHSYKYRFFYGKDGERIVGYDNERGKGDHKHIRDVEYSYVFVGIKQLLSDFYDDVQEARNDEK</sequence>
<accession>A0A6S6S7S5</accession>